<accession>D1A8Z8</accession>
<reference evidence="4 5" key="1">
    <citation type="journal article" date="2011" name="Stand. Genomic Sci.">
        <title>Complete genome sequence of Thermomonospora curvata type strain (B9).</title>
        <authorList>
            <person name="Chertkov O."/>
            <person name="Sikorski J."/>
            <person name="Nolan M."/>
            <person name="Lapidus A."/>
            <person name="Lucas S."/>
            <person name="Del Rio T.G."/>
            <person name="Tice H."/>
            <person name="Cheng J.F."/>
            <person name="Goodwin L."/>
            <person name="Pitluck S."/>
            <person name="Liolios K."/>
            <person name="Ivanova N."/>
            <person name="Mavromatis K."/>
            <person name="Mikhailova N."/>
            <person name="Ovchinnikova G."/>
            <person name="Pati A."/>
            <person name="Chen A."/>
            <person name="Palaniappan K."/>
            <person name="Djao O.D."/>
            <person name="Land M."/>
            <person name="Hauser L."/>
            <person name="Chang Y.J."/>
            <person name="Jeffries C.D."/>
            <person name="Brettin T."/>
            <person name="Han C."/>
            <person name="Detter J.C."/>
            <person name="Rohde M."/>
            <person name="Goker M."/>
            <person name="Woyke T."/>
            <person name="Bristow J."/>
            <person name="Eisen J.A."/>
            <person name="Markowitz V."/>
            <person name="Hugenholtz P."/>
            <person name="Klenk H.P."/>
            <person name="Kyrpides N.C."/>
        </authorList>
    </citation>
    <scope>NUCLEOTIDE SEQUENCE [LARGE SCALE GENOMIC DNA]</scope>
    <source>
        <strain evidence="5">ATCC 19995 / DSM 43183 / JCM 3096 / KCTC 9072 / NBRC 15933 / NCIMB 10081 / Henssen B9</strain>
    </source>
</reference>
<dbReference type="SUPFAM" id="SSF51735">
    <property type="entry name" value="NAD(P)-binding Rossmann-fold domains"/>
    <property type="match status" value="1"/>
</dbReference>
<dbReference type="Proteomes" id="UP000001918">
    <property type="component" value="Chromosome"/>
</dbReference>
<keyword evidence="5" id="KW-1185">Reference proteome</keyword>
<feature type="domain" description="NAD-dependent epimerase/dehydratase" evidence="2">
    <location>
        <begin position="3"/>
        <end position="211"/>
    </location>
</feature>
<dbReference type="EMBL" id="CP001738">
    <property type="protein sequence ID" value="ACY98636.1"/>
    <property type="molecule type" value="Genomic_DNA"/>
</dbReference>
<dbReference type="Pfam" id="PF01370">
    <property type="entry name" value="Epimerase"/>
    <property type="match status" value="1"/>
</dbReference>
<dbReference type="KEGG" id="tcu:Tcur_3094"/>
<feature type="domain" description="DUF1731" evidence="3">
    <location>
        <begin position="246"/>
        <end position="292"/>
    </location>
</feature>
<dbReference type="InterPro" id="IPR001509">
    <property type="entry name" value="Epimerase_deHydtase"/>
</dbReference>
<dbReference type="STRING" id="471852.Tcur_3094"/>
<dbReference type="RefSeq" id="WP_012853420.1">
    <property type="nucleotide sequence ID" value="NC_013510.1"/>
</dbReference>
<organism evidence="4 5">
    <name type="scientific">Thermomonospora curvata (strain ATCC 19995 / DSM 43183 / JCM 3096 / KCTC 9072 / NBRC 15933 / NCIMB 10081 / Henssen B9)</name>
    <dbReference type="NCBI Taxonomy" id="471852"/>
    <lineage>
        <taxon>Bacteria</taxon>
        <taxon>Bacillati</taxon>
        <taxon>Actinomycetota</taxon>
        <taxon>Actinomycetes</taxon>
        <taxon>Streptosporangiales</taxon>
        <taxon>Thermomonosporaceae</taxon>
        <taxon>Thermomonospora</taxon>
    </lineage>
</organism>
<dbReference type="HOGENOM" id="CLU_047373_0_2_11"/>
<evidence type="ECO:0000256" key="1">
    <source>
        <dbReference type="ARBA" id="ARBA00009353"/>
    </source>
</evidence>
<comment type="similarity">
    <text evidence="1">Belongs to the NAD(P)-dependent epimerase/dehydratase family. SDR39U1 subfamily.</text>
</comment>
<evidence type="ECO:0000259" key="3">
    <source>
        <dbReference type="Pfam" id="PF08338"/>
    </source>
</evidence>
<dbReference type="AlphaFoldDB" id="D1A8Z8"/>
<dbReference type="PANTHER" id="PTHR11092">
    <property type="entry name" value="SUGAR NUCLEOTIDE EPIMERASE RELATED"/>
    <property type="match status" value="1"/>
</dbReference>
<evidence type="ECO:0000313" key="4">
    <source>
        <dbReference type="EMBL" id="ACY98636.1"/>
    </source>
</evidence>
<dbReference type="InterPro" id="IPR036291">
    <property type="entry name" value="NAD(P)-bd_dom_sf"/>
</dbReference>
<dbReference type="InterPro" id="IPR013549">
    <property type="entry name" value="DUF1731"/>
</dbReference>
<dbReference type="NCBIfam" id="TIGR01777">
    <property type="entry name" value="yfcH"/>
    <property type="match status" value="1"/>
</dbReference>
<gene>
    <name evidence="4" type="ordered locus">Tcur_3094</name>
</gene>
<dbReference type="Pfam" id="PF08338">
    <property type="entry name" value="DUF1731"/>
    <property type="match status" value="1"/>
</dbReference>
<sequence>MKVAITGASGLIGGALAQSLESDGHRVLRLVRRQPRGPAEARWEPGGRVETAALEGADAVVHLAGAGIGDRRWNRAYKQLIRDSRVNGTRTIAAALAGLADRPKVLVCGSAIGYYGDTGDREADEDSPQGAGFLAQLVADWEAATQPAADAGIRVVLPRTGVVLSRRGGMLARLLPLFRLGLGGRLGSGRQWMSWISLTDQVAALRFLIEGRLSGPVNLTAPHPVTNAEYTRALAEAVRRPAPWVVPKLPLKIALGGFAEEGVFVSQRVMPRRLLEAGFSFTHPVLSEALRAELSGP</sequence>
<dbReference type="Gene3D" id="3.40.50.720">
    <property type="entry name" value="NAD(P)-binding Rossmann-like Domain"/>
    <property type="match status" value="1"/>
</dbReference>
<dbReference type="OrthoDB" id="9801773at2"/>
<dbReference type="InterPro" id="IPR010099">
    <property type="entry name" value="SDR39U1"/>
</dbReference>
<evidence type="ECO:0000259" key="2">
    <source>
        <dbReference type="Pfam" id="PF01370"/>
    </source>
</evidence>
<evidence type="ECO:0000313" key="5">
    <source>
        <dbReference type="Proteomes" id="UP000001918"/>
    </source>
</evidence>
<dbReference type="eggNOG" id="COG1090">
    <property type="taxonomic scope" value="Bacteria"/>
</dbReference>
<protein>
    <submittedName>
        <fullName evidence="4">NAD-dependent epimerase/dehydratase</fullName>
    </submittedName>
</protein>
<dbReference type="PANTHER" id="PTHR11092:SF0">
    <property type="entry name" value="EPIMERASE FAMILY PROTEIN SDR39U1"/>
    <property type="match status" value="1"/>
</dbReference>
<proteinExistence type="inferred from homology"/>
<name>D1A8Z8_THECD</name>